<dbReference type="Pfam" id="PF09922">
    <property type="entry name" value="LiaF-like_C"/>
    <property type="match status" value="1"/>
</dbReference>
<dbReference type="InterPro" id="IPR024425">
    <property type="entry name" value="LiaF-like_C"/>
</dbReference>
<evidence type="ECO:0000259" key="2">
    <source>
        <dbReference type="Pfam" id="PF09922"/>
    </source>
</evidence>
<dbReference type="PANTHER" id="PTHR40763:SF5">
    <property type="entry name" value="MEMBRANE PROTEIN"/>
    <property type="match status" value="1"/>
</dbReference>
<evidence type="ECO:0000313" key="4">
    <source>
        <dbReference type="EMBL" id="KKN25790.1"/>
    </source>
</evidence>
<sequence length="230" mass="25405">MNRTRDYQGRIFSGLLIILIGVLFLLGNLGKLDAGEVFSTYWPLILVFIGLWHLIAHGFRSRGVGAILILIGGFFMLVNLDIITGRIWIYLWPLLIIAAGLWMILKPRFKPLKAKAPEIKEKDLDVFIIFSGIKRRFSTPEFRGGKATALFGGIDLDFTQATLADNKATIELTAIFGGIEVLVPSDWEVVVDSSAIFGAVEDKHKAAPPGEVKTTLFIRATAMFGGIEIK</sequence>
<keyword evidence="1" id="KW-0812">Transmembrane</keyword>
<keyword evidence="1" id="KW-1133">Transmembrane helix</keyword>
<dbReference type="PANTHER" id="PTHR40763">
    <property type="entry name" value="MEMBRANE PROTEIN-RELATED"/>
    <property type="match status" value="1"/>
</dbReference>
<evidence type="ECO:0000256" key="1">
    <source>
        <dbReference type="SAM" id="Phobius"/>
    </source>
</evidence>
<feature type="transmembrane region" description="Helical" evidence="1">
    <location>
        <begin position="41"/>
        <end position="59"/>
    </location>
</feature>
<dbReference type="EMBL" id="LAZR01002772">
    <property type="protein sequence ID" value="KKN25790.1"/>
    <property type="molecule type" value="Genomic_DNA"/>
</dbReference>
<keyword evidence="1" id="KW-0472">Membrane</keyword>
<dbReference type="AlphaFoldDB" id="A0A0F9P1V8"/>
<proteinExistence type="predicted"/>
<dbReference type="Pfam" id="PF22570">
    <property type="entry name" value="LiaF-TM"/>
    <property type="match status" value="1"/>
</dbReference>
<evidence type="ECO:0000259" key="3">
    <source>
        <dbReference type="Pfam" id="PF22570"/>
    </source>
</evidence>
<feature type="domain" description="Cell wall-active antibiotics response LiaF-like C-terminal" evidence="2">
    <location>
        <begin position="142"/>
        <end position="203"/>
    </location>
</feature>
<feature type="transmembrane region" description="Helical" evidence="1">
    <location>
        <begin position="12"/>
        <end position="29"/>
    </location>
</feature>
<feature type="transmembrane region" description="Helical" evidence="1">
    <location>
        <begin position="89"/>
        <end position="105"/>
    </location>
</feature>
<accession>A0A0F9P1V8</accession>
<organism evidence="4">
    <name type="scientific">marine sediment metagenome</name>
    <dbReference type="NCBI Taxonomy" id="412755"/>
    <lineage>
        <taxon>unclassified sequences</taxon>
        <taxon>metagenomes</taxon>
        <taxon>ecological metagenomes</taxon>
    </lineage>
</organism>
<dbReference type="InterPro" id="IPR054331">
    <property type="entry name" value="LiaF_TM"/>
</dbReference>
<evidence type="ECO:0008006" key="5">
    <source>
        <dbReference type="Google" id="ProtNLM"/>
    </source>
</evidence>
<protein>
    <recommendedName>
        <fullName evidence="5">Cell wall-active antibiotics response LiaF-like C-terminal domain-containing protein</fullName>
    </recommendedName>
</protein>
<comment type="caution">
    <text evidence="4">The sequence shown here is derived from an EMBL/GenBank/DDBJ whole genome shotgun (WGS) entry which is preliminary data.</text>
</comment>
<feature type="transmembrane region" description="Helical" evidence="1">
    <location>
        <begin position="66"/>
        <end position="83"/>
    </location>
</feature>
<reference evidence="4" key="1">
    <citation type="journal article" date="2015" name="Nature">
        <title>Complex archaea that bridge the gap between prokaryotes and eukaryotes.</title>
        <authorList>
            <person name="Spang A."/>
            <person name="Saw J.H."/>
            <person name="Jorgensen S.L."/>
            <person name="Zaremba-Niedzwiedzka K."/>
            <person name="Martijn J."/>
            <person name="Lind A.E."/>
            <person name="van Eijk R."/>
            <person name="Schleper C."/>
            <person name="Guy L."/>
            <person name="Ettema T.J."/>
        </authorList>
    </citation>
    <scope>NUCLEOTIDE SEQUENCE</scope>
</reference>
<feature type="domain" description="LiaF transmembrane" evidence="3">
    <location>
        <begin position="12"/>
        <end position="110"/>
    </location>
</feature>
<name>A0A0F9P1V8_9ZZZZ</name>
<gene>
    <name evidence="4" type="ORF">LCGC14_0881170</name>
</gene>